<keyword evidence="5 8" id="KW-0812">Transmembrane</keyword>
<feature type="transmembrane region" description="Helical" evidence="8">
    <location>
        <begin position="238"/>
        <end position="259"/>
    </location>
</feature>
<dbReference type="SUPFAM" id="SSF161098">
    <property type="entry name" value="MetI-like"/>
    <property type="match status" value="2"/>
</dbReference>
<dbReference type="PANTHER" id="PTHR30614:SF41">
    <property type="entry name" value="INNER MEMBRANE AMINO-ACID ABC TRANSPORTER PERMEASE PROTEIN YHDY"/>
    <property type="match status" value="1"/>
</dbReference>
<dbReference type="NCBIfam" id="TIGR01726">
    <property type="entry name" value="HEQRo_perm_3TM"/>
    <property type="match status" value="2"/>
</dbReference>
<dbReference type="GO" id="GO:0006865">
    <property type="term" value="P:amino acid transport"/>
    <property type="evidence" value="ECO:0007669"/>
    <property type="project" value="TreeGrafter"/>
</dbReference>
<keyword evidence="4" id="KW-1003">Cell membrane</keyword>
<feature type="domain" description="ABC transmembrane type-1" evidence="9">
    <location>
        <begin position="381"/>
        <end position="572"/>
    </location>
</feature>
<evidence type="ECO:0000256" key="5">
    <source>
        <dbReference type="ARBA" id="ARBA00022692"/>
    </source>
</evidence>
<evidence type="ECO:0000256" key="3">
    <source>
        <dbReference type="ARBA" id="ARBA00022448"/>
    </source>
</evidence>
<accession>A0A2C8F644</accession>
<dbReference type="Gene3D" id="1.10.3720.10">
    <property type="entry name" value="MetI-like"/>
    <property type="match status" value="2"/>
</dbReference>
<feature type="transmembrane region" description="Helical" evidence="8">
    <location>
        <begin position="553"/>
        <end position="572"/>
    </location>
</feature>
<comment type="subcellular location">
    <subcellularLocation>
        <location evidence="1">Cell inner membrane</location>
        <topology evidence="1">Multi-pass membrane protein</topology>
    </subcellularLocation>
    <subcellularLocation>
        <location evidence="8">Cell membrane</location>
        <topology evidence="8">Multi-pass membrane protein</topology>
    </subcellularLocation>
</comment>
<evidence type="ECO:0000256" key="7">
    <source>
        <dbReference type="ARBA" id="ARBA00023136"/>
    </source>
</evidence>
<organism evidence="10 11">
    <name type="scientific">Pseudodesulfovibrio profundus</name>
    <dbReference type="NCBI Taxonomy" id="57320"/>
    <lineage>
        <taxon>Bacteria</taxon>
        <taxon>Pseudomonadati</taxon>
        <taxon>Thermodesulfobacteriota</taxon>
        <taxon>Desulfovibrionia</taxon>
        <taxon>Desulfovibrionales</taxon>
        <taxon>Desulfovibrionaceae</taxon>
    </lineage>
</organism>
<protein>
    <submittedName>
        <fullName evidence="10">Polar amino acid ABC transporter, inner membrane subunit</fullName>
    </submittedName>
</protein>
<dbReference type="EMBL" id="LT907975">
    <property type="protein sequence ID" value="SOB57898.1"/>
    <property type="molecule type" value="Genomic_DNA"/>
</dbReference>
<keyword evidence="6 8" id="KW-1133">Transmembrane helix</keyword>
<evidence type="ECO:0000313" key="11">
    <source>
        <dbReference type="Proteomes" id="UP000219215"/>
    </source>
</evidence>
<dbReference type="InterPro" id="IPR043429">
    <property type="entry name" value="ArtM/GltK/GlnP/TcyL/YhdX-like"/>
</dbReference>
<sequence>MLKRYFEKVWVQNTTLLALAGLLFYYFAFIFEFKYDFNWAVFTTEGQYGHMGHLMLDGLNTTISITLYSAALALILGIVFGLARLSSFKPIYWFATCYVELFRNTPLLVQLFFWNFAFPYAFPEEIRFQLYEMDFEFWVATIGCGIFTGSFMAEIIRAGIQSIPKGLLEASYSSGLNFPQTLRKIILPLSFREIIPPLGSEFLNNMKNTSLAMTIGVAEVVWSMQEVLSLTYHTFESLIAATLIYLFLSLVIATILNLVNVKLKIMPRGHEPLNRKVADALFRPLGWIENGLEYVFWYFRKAPDASRTVSPFSRFMKMASKYTVLASKWLFVAAMFYVLYKVVMAVAAFNFQIIWANLPALLFWRFPGGDETEFFMGLGGLAGALLMAVLSIGGSFIVGLFVGMGRTSRNRVIRIPCTLYIELVRAIPLILVIFWFYTVVLDIVFKVELHAFWAATIAMTFFFAAYIAETVRGGIENIPPGQVEAAKASGLSYFQTMRKIVLPQALKQMLPALVGMFIAAFKDTSLAYIIGVMELTRAAYAINNRLMVYPFEIYTTIAVLYFLFSYIMSLYAKRLERKLSPENVRIEM</sequence>
<feature type="transmembrane region" description="Helical" evidence="8">
    <location>
        <begin position="329"/>
        <end position="354"/>
    </location>
</feature>
<feature type="transmembrane region" description="Helical" evidence="8">
    <location>
        <begin position="451"/>
        <end position="468"/>
    </location>
</feature>
<evidence type="ECO:0000256" key="4">
    <source>
        <dbReference type="ARBA" id="ARBA00022475"/>
    </source>
</evidence>
<proteinExistence type="inferred from homology"/>
<feature type="transmembrane region" description="Helical" evidence="8">
    <location>
        <begin position="9"/>
        <end position="31"/>
    </location>
</feature>
<dbReference type="GO" id="GO:0022857">
    <property type="term" value="F:transmembrane transporter activity"/>
    <property type="evidence" value="ECO:0007669"/>
    <property type="project" value="InterPro"/>
</dbReference>
<dbReference type="InterPro" id="IPR010065">
    <property type="entry name" value="AA_ABC_transptr_permease_3TM"/>
</dbReference>
<dbReference type="RefSeq" id="WP_097011074.1">
    <property type="nucleotide sequence ID" value="NZ_LT907975.1"/>
</dbReference>
<evidence type="ECO:0000256" key="2">
    <source>
        <dbReference type="ARBA" id="ARBA00010072"/>
    </source>
</evidence>
<dbReference type="Pfam" id="PF00528">
    <property type="entry name" value="BPD_transp_1"/>
    <property type="match status" value="2"/>
</dbReference>
<evidence type="ECO:0000259" key="9">
    <source>
        <dbReference type="PROSITE" id="PS50928"/>
    </source>
</evidence>
<dbReference type="PANTHER" id="PTHR30614">
    <property type="entry name" value="MEMBRANE COMPONENT OF AMINO ACID ABC TRANSPORTER"/>
    <property type="match status" value="1"/>
</dbReference>
<dbReference type="AlphaFoldDB" id="A0A2C8F644"/>
<dbReference type="InterPro" id="IPR035906">
    <property type="entry name" value="MetI-like_sf"/>
</dbReference>
<keyword evidence="7 8" id="KW-0472">Membrane</keyword>
<feature type="transmembrane region" description="Helical" evidence="8">
    <location>
        <begin position="65"/>
        <end position="85"/>
    </location>
</feature>
<reference evidence="11" key="1">
    <citation type="submission" date="2017-09" db="EMBL/GenBank/DDBJ databases">
        <authorList>
            <person name="Regsiter A."/>
            <person name="William W."/>
        </authorList>
    </citation>
    <scope>NUCLEOTIDE SEQUENCE [LARGE SCALE GENOMIC DNA]</scope>
    <source>
        <strain evidence="11">500-1</strain>
    </source>
</reference>
<feature type="transmembrane region" description="Helical" evidence="8">
    <location>
        <begin position="509"/>
        <end position="533"/>
    </location>
</feature>
<feature type="transmembrane region" description="Helical" evidence="8">
    <location>
        <begin position="423"/>
        <end position="445"/>
    </location>
</feature>
<dbReference type="OrthoDB" id="9809799at2"/>
<name>A0A2C8F644_9BACT</name>
<keyword evidence="3 8" id="KW-0813">Transport</keyword>
<dbReference type="CDD" id="cd06261">
    <property type="entry name" value="TM_PBP2"/>
    <property type="match status" value="2"/>
</dbReference>
<feature type="domain" description="ABC transmembrane type-1" evidence="9">
    <location>
        <begin position="59"/>
        <end position="256"/>
    </location>
</feature>
<dbReference type="Proteomes" id="UP000219215">
    <property type="component" value="Chromosome DPRO"/>
</dbReference>
<dbReference type="InterPro" id="IPR000515">
    <property type="entry name" value="MetI-like"/>
</dbReference>
<comment type="similarity">
    <text evidence="2">Belongs to the binding-protein-dependent transport system permease family. HisMQ subfamily.</text>
</comment>
<keyword evidence="11" id="KW-1185">Reference proteome</keyword>
<dbReference type="GO" id="GO:0043190">
    <property type="term" value="C:ATP-binding cassette (ABC) transporter complex"/>
    <property type="evidence" value="ECO:0007669"/>
    <property type="project" value="InterPro"/>
</dbReference>
<feature type="transmembrane region" description="Helical" evidence="8">
    <location>
        <begin position="137"/>
        <end position="156"/>
    </location>
</feature>
<dbReference type="PROSITE" id="PS50928">
    <property type="entry name" value="ABC_TM1"/>
    <property type="match status" value="2"/>
</dbReference>
<gene>
    <name evidence="10" type="ORF">DPRO_1011</name>
</gene>
<evidence type="ECO:0000313" key="10">
    <source>
        <dbReference type="EMBL" id="SOB57898.1"/>
    </source>
</evidence>
<feature type="transmembrane region" description="Helical" evidence="8">
    <location>
        <begin position="374"/>
        <end position="402"/>
    </location>
</feature>
<evidence type="ECO:0000256" key="6">
    <source>
        <dbReference type="ARBA" id="ARBA00022989"/>
    </source>
</evidence>
<evidence type="ECO:0000256" key="8">
    <source>
        <dbReference type="RuleBase" id="RU363032"/>
    </source>
</evidence>
<evidence type="ECO:0000256" key="1">
    <source>
        <dbReference type="ARBA" id="ARBA00004429"/>
    </source>
</evidence>
<dbReference type="KEGG" id="pprf:DPRO_1011"/>